<feature type="region of interest" description="Disordered" evidence="1">
    <location>
        <begin position="1"/>
        <end position="51"/>
    </location>
</feature>
<sequence length="845" mass="94547">MTSDHSDQESKVSNVDSADPVRPQVVRGRGRGQSRSRRTVRARRNSSSDVPDCRDVAMEAVSGMVSEIRNQLSTLFDDISLKLNSLIVESKLANEHHSSAQSEPSIVATAKAFKSTHSVVGTLIDRRRPADDQKEAGSFIAPNTVPSERILTRERVSRVDDWIDRLKAETNTEISPLSMINSSAYSALQQLGPSVKVEPFDGDPRQWETFIGGFKALVHDVVHSNAQRVAIHSQLLSPRLRASLGSCLHSPEMYPEALANLRRLFGDPGRALDMYIHNLLTIAPMKGNSKEEIERFFFEVRGAVSTFRALGSEVELNSKATLHSVTTKLTYKLKTAWAKRAFDLSPKVATLADFDKWLEEMVVVQNSVLDAELDLSRGKRVTRSPKSTRRVNVLTSLPKSVICHICQQNHPLEKCPQFLPLSPHRRAETLKNFSLCFACFKSSHKARDCRSKKECGIDNCRMRHHPLIHGAPRVYARGSTQEVTQLPSEEPPCLESAMIGITATNSSDAVLLSVVPVTVISGNRAASTYALLDTGSEGSLITKRLAQQLQLPMYHCQLKLSTFHGKDPSEELFTTRFQICSAESDRTFLINNAIIVPSLNVSGRTVDWPMMKKNFDHLCDLPLVKVDYTQVEILLGADNFEAIQPLAVRQPPRKGLPYGVKTPLGWTVCGRFNLTKEERQLFSIHISRVSVIAAEGQASLVESLDRFWSTESFGTKANCELPVSAEEERAQRLLSSSTKFVGNRFSVGLLWKPNGGSLPNNRQLAVSRFLSLRRRLNSNPIMRMAYQDAMQDLFRRNVAREVPTTELELPCGRVWYLPHHAVRHPKKPIRYGSFLTPQPRLMAFR</sequence>
<dbReference type="PANTHER" id="PTHR47331">
    <property type="entry name" value="PHD-TYPE DOMAIN-CONTAINING PROTEIN"/>
    <property type="match status" value="1"/>
</dbReference>
<dbReference type="WBParaSite" id="TMUE_1000002650.1">
    <property type="protein sequence ID" value="TMUE_1000002650.1"/>
    <property type="gene ID" value="WBGene00298415"/>
</dbReference>
<name>A0A5S6Q607_TRIMR</name>
<feature type="compositionally biased region" description="Basic and acidic residues" evidence="1">
    <location>
        <begin position="1"/>
        <end position="10"/>
    </location>
</feature>
<dbReference type="Proteomes" id="UP000046395">
    <property type="component" value="Unassembled WGS sequence"/>
</dbReference>
<organism evidence="2 3">
    <name type="scientific">Trichuris muris</name>
    <name type="common">Mouse whipworm</name>
    <dbReference type="NCBI Taxonomy" id="70415"/>
    <lineage>
        <taxon>Eukaryota</taxon>
        <taxon>Metazoa</taxon>
        <taxon>Ecdysozoa</taxon>
        <taxon>Nematoda</taxon>
        <taxon>Enoplea</taxon>
        <taxon>Dorylaimia</taxon>
        <taxon>Trichinellida</taxon>
        <taxon>Trichuridae</taxon>
        <taxon>Trichuris</taxon>
    </lineage>
</organism>
<keyword evidence="2" id="KW-1185">Reference proteome</keyword>
<dbReference type="PANTHER" id="PTHR47331:SF1">
    <property type="entry name" value="GAG-LIKE PROTEIN"/>
    <property type="match status" value="1"/>
</dbReference>
<evidence type="ECO:0000313" key="2">
    <source>
        <dbReference type="Proteomes" id="UP000046395"/>
    </source>
</evidence>
<evidence type="ECO:0000313" key="3">
    <source>
        <dbReference type="WBParaSite" id="TMUE_1000002650.1"/>
    </source>
</evidence>
<feature type="compositionally biased region" description="Basic residues" evidence="1">
    <location>
        <begin position="28"/>
        <end position="44"/>
    </location>
</feature>
<dbReference type="AlphaFoldDB" id="A0A5S6Q607"/>
<reference evidence="3" key="1">
    <citation type="submission" date="2019-12" db="UniProtKB">
        <authorList>
            <consortium name="WormBaseParasite"/>
        </authorList>
    </citation>
    <scope>IDENTIFICATION</scope>
</reference>
<accession>A0A5S6Q607</accession>
<proteinExistence type="predicted"/>
<protein>
    <submittedName>
        <fullName evidence="3">Peptidase aspartic putative domain-containing protein</fullName>
    </submittedName>
</protein>
<evidence type="ECO:0000256" key="1">
    <source>
        <dbReference type="SAM" id="MobiDB-lite"/>
    </source>
</evidence>
<dbReference type="InterPro" id="IPR005312">
    <property type="entry name" value="DUF1759"/>
</dbReference>
<dbReference type="Pfam" id="PF03564">
    <property type="entry name" value="DUF1759"/>
    <property type="match status" value="1"/>
</dbReference>